<dbReference type="Pfam" id="PF04686">
    <property type="entry name" value="SsgA"/>
    <property type="match status" value="1"/>
</dbReference>
<evidence type="ECO:0000313" key="7">
    <source>
        <dbReference type="EMBL" id="GGK94245.1"/>
    </source>
</evidence>
<evidence type="ECO:0000256" key="2">
    <source>
        <dbReference type="ARBA" id="ARBA00009323"/>
    </source>
</evidence>
<evidence type="ECO:0000256" key="5">
    <source>
        <dbReference type="ARBA" id="ARBA00023210"/>
    </source>
</evidence>
<dbReference type="InterPro" id="IPR038658">
    <property type="entry name" value="SsgB_sf"/>
</dbReference>
<dbReference type="GO" id="GO:0030435">
    <property type="term" value="P:sporulation resulting in formation of a cellular spore"/>
    <property type="evidence" value="ECO:0007669"/>
    <property type="project" value="UniProtKB-KW"/>
</dbReference>
<keyword evidence="5" id="KW-0717">Septation</keyword>
<dbReference type="Proteomes" id="UP000627984">
    <property type="component" value="Unassembled WGS sequence"/>
</dbReference>
<dbReference type="GO" id="GO:0030428">
    <property type="term" value="C:cell septum"/>
    <property type="evidence" value="ECO:0007669"/>
    <property type="project" value="UniProtKB-SubCell"/>
</dbReference>
<dbReference type="EMBL" id="BMQD01000029">
    <property type="protein sequence ID" value="GGK94245.1"/>
    <property type="molecule type" value="Genomic_DNA"/>
</dbReference>
<comment type="caution">
    <text evidence="7">The sequence shown here is derived from an EMBL/GenBank/DDBJ whole genome shotgun (WGS) entry which is preliminary data.</text>
</comment>
<sequence>MIPTDISGREIVEGLMLWPATGPGPHQMVVLTYRPDRPYEVRLTFLSPHLVAVATVVCAREVLIDGLLASDADADPEIDADGPVLVGNRLIQVGRGPSPDRVLLRVCAGGAWLDFHADRARLQAVVDDTLQLVSMGRERDLLDVDGAIAAIFSEVTP</sequence>
<dbReference type="Gene3D" id="2.30.31.20">
    <property type="entry name" value="Sporulation-specific cell division protein SsgB"/>
    <property type="match status" value="1"/>
</dbReference>
<organism evidence="7 8">
    <name type="scientific">Planomonospora parontospora</name>
    <dbReference type="NCBI Taxonomy" id="58119"/>
    <lineage>
        <taxon>Bacteria</taxon>
        <taxon>Bacillati</taxon>
        <taxon>Actinomycetota</taxon>
        <taxon>Actinomycetes</taxon>
        <taxon>Streptosporangiales</taxon>
        <taxon>Streptosporangiaceae</taxon>
        <taxon>Planomonospora</taxon>
    </lineage>
</organism>
<dbReference type="GO" id="GO:0000917">
    <property type="term" value="P:division septum assembly"/>
    <property type="evidence" value="ECO:0007669"/>
    <property type="project" value="UniProtKB-KW"/>
</dbReference>
<comment type="similarity">
    <text evidence="2">Belongs to the SsgA family.</text>
</comment>
<protein>
    <submittedName>
        <fullName evidence="7">Uncharacterized protein</fullName>
    </submittedName>
</protein>
<gene>
    <name evidence="7" type="ORF">GCM10010126_62040</name>
</gene>
<evidence type="ECO:0000256" key="3">
    <source>
        <dbReference type="ARBA" id="ARBA00022618"/>
    </source>
</evidence>
<keyword evidence="6" id="KW-0131">Cell cycle</keyword>
<proteinExistence type="inferred from homology"/>
<evidence type="ECO:0000256" key="1">
    <source>
        <dbReference type="ARBA" id="ARBA00004431"/>
    </source>
</evidence>
<keyword evidence="3" id="KW-0132">Cell division</keyword>
<reference evidence="7" key="1">
    <citation type="journal article" date="2014" name="Int. J. Syst. Evol. Microbiol.">
        <title>Complete genome sequence of Corynebacterium casei LMG S-19264T (=DSM 44701T), isolated from a smear-ripened cheese.</title>
        <authorList>
            <consortium name="US DOE Joint Genome Institute (JGI-PGF)"/>
            <person name="Walter F."/>
            <person name="Albersmeier A."/>
            <person name="Kalinowski J."/>
            <person name="Ruckert C."/>
        </authorList>
    </citation>
    <scope>NUCLEOTIDE SEQUENCE</scope>
    <source>
        <strain evidence="7">JCM 3093</strain>
    </source>
</reference>
<evidence type="ECO:0000256" key="4">
    <source>
        <dbReference type="ARBA" id="ARBA00022969"/>
    </source>
</evidence>
<accession>A0AA37BMN1</accession>
<comment type="subcellular location">
    <subcellularLocation>
        <location evidence="1">Cell septum</location>
    </subcellularLocation>
</comment>
<reference evidence="7" key="2">
    <citation type="submission" date="2022-09" db="EMBL/GenBank/DDBJ databases">
        <authorList>
            <person name="Sun Q."/>
            <person name="Ohkuma M."/>
        </authorList>
    </citation>
    <scope>NUCLEOTIDE SEQUENCE</scope>
    <source>
        <strain evidence="7">JCM 3093</strain>
    </source>
</reference>
<keyword evidence="4" id="KW-0749">Sporulation</keyword>
<name>A0AA37BMN1_9ACTN</name>
<dbReference type="InterPro" id="IPR006776">
    <property type="entry name" value="SsgB"/>
</dbReference>
<dbReference type="AlphaFoldDB" id="A0AA37BMN1"/>
<evidence type="ECO:0000256" key="6">
    <source>
        <dbReference type="ARBA" id="ARBA00023306"/>
    </source>
</evidence>
<dbReference type="RefSeq" id="WP_239321137.1">
    <property type="nucleotide sequence ID" value="NZ_BMQD01000029.1"/>
</dbReference>
<evidence type="ECO:0000313" key="8">
    <source>
        <dbReference type="Proteomes" id="UP000627984"/>
    </source>
</evidence>